<keyword evidence="2" id="KW-0732">Signal</keyword>
<reference evidence="3 4" key="1">
    <citation type="journal article" date="2023" name="BMC Biol.">
        <title>The compact genome of the sponge Oopsacas minuta (Hexactinellida) is lacking key metazoan core genes.</title>
        <authorList>
            <person name="Santini S."/>
            <person name="Schenkelaars Q."/>
            <person name="Jourda C."/>
            <person name="Duchesne M."/>
            <person name="Belahbib H."/>
            <person name="Rocher C."/>
            <person name="Selva M."/>
            <person name="Riesgo A."/>
            <person name="Vervoort M."/>
            <person name="Leys S.P."/>
            <person name="Kodjabachian L."/>
            <person name="Le Bivic A."/>
            <person name="Borchiellini C."/>
            <person name="Claverie J.M."/>
            <person name="Renard E."/>
        </authorList>
    </citation>
    <scope>NUCLEOTIDE SEQUENCE [LARGE SCALE GENOMIC DNA]</scope>
    <source>
        <strain evidence="3">SPO-2</strain>
    </source>
</reference>
<keyword evidence="4" id="KW-1185">Reference proteome</keyword>
<gene>
    <name evidence="3" type="ORF">LOD99_12936</name>
</gene>
<comment type="caution">
    <text evidence="3">The sequence shown here is derived from an EMBL/GenBank/DDBJ whole genome shotgun (WGS) entry which is preliminary data.</text>
</comment>
<evidence type="ECO:0000256" key="1">
    <source>
        <dbReference type="SAM" id="Phobius"/>
    </source>
</evidence>
<proteinExistence type="predicted"/>
<protein>
    <submittedName>
        <fullName evidence="3">Uncharacterized protein</fullName>
    </submittedName>
</protein>
<organism evidence="3 4">
    <name type="scientific">Oopsacas minuta</name>
    <dbReference type="NCBI Taxonomy" id="111878"/>
    <lineage>
        <taxon>Eukaryota</taxon>
        <taxon>Metazoa</taxon>
        <taxon>Porifera</taxon>
        <taxon>Hexactinellida</taxon>
        <taxon>Hexasterophora</taxon>
        <taxon>Lyssacinosida</taxon>
        <taxon>Leucopsacidae</taxon>
        <taxon>Oopsacas</taxon>
    </lineage>
</organism>
<feature type="chain" id="PRO_5043440144" evidence="2">
    <location>
        <begin position="16"/>
        <end position="172"/>
    </location>
</feature>
<dbReference type="Proteomes" id="UP001165289">
    <property type="component" value="Unassembled WGS sequence"/>
</dbReference>
<evidence type="ECO:0000256" key="2">
    <source>
        <dbReference type="SAM" id="SignalP"/>
    </source>
</evidence>
<name>A0AAV7J8D5_9METZ</name>
<sequence length="172" mass="19150">MRILFVVIFVVYCYCQRTENTDCSNTKFGCCSDGKTTADDSKMANCPKPFHLIGGCNGTQFGCCPDGSYAKDLQKSNCIIKNINDNPEDRNVTNKPLNTSSSIILISIGSALFSFIIFSIILLLIISVIIIVYRMVKQRQARRMRLILECEEPGVEMGSPLMVEEFGVKLSL</sequence>
<feature type="signal peptide" evidence="2">
    <location>
        <begin position="1"/>
        <end position="15"/>
    </location>
</feature>
<evidence type="ECO:0000313" key="3">
    <source>
        <dbReference type="EMBL" id="KAI6645673.1"/>
    </source>
</evidence>
<feature type="transmembrane region" description="Helical" evidence="1">
    <location>
        <begin position="103"/>
        <end position="136"/>
    </location>
</feature>
<accession>A0AAV7J8D5</accession>
<dbReference type="EMBL" id="JAKMXF010000365">
    <property type="protein sequence ID" value="KAI6645673.1"/>
    <property type="molecule type" value="Genomic_DNA"/>
</dbReference>
<keyword evidence="1" id="KW-0472">Membrane</keyword>
<keyword evidence="1" id="KW-1133">Transmembrane helix</keyword>
<evidence type="ECO:0000313" key="4">
    <source>
        <dbReference type="Proteomes" id="UP001165289"/>
    </source>
</evidence>
<keyword evidence="1" id="KW-0812">Transmembrane</keyword>
<dbReference type="AlphaFoldDB" id="A0AAV7J8D5"/>